<keyword evidence="1" id="KW-0732">Signal</keyword>
<gene>
    <name evidence="2" type="ORF">LVIROSA_LOCUS22795</name>
</gene>
<comment type="caution">
    <text evidence="2">The sequence shown here is derived from an EMBL/GenBank/DDBJ whole genome shotgun (WGS) entry which is preliminary data.</text>
</comment>
<protein>
    <submittedName>
        <fullName evidence="2">Uncharacterized protein</fullName>
    </submittedName>
</protein>
<dbReference type="Proteomes" id="UP001157418">
    <property type="component" value="Unassembled WGS sequence"/>
</dbReference>
<dbReference type="EMBL" id="CAKMRJ010004445">
    <property type="protein sequence ID" value="CAH1436422.1"/>
    <property type="molecule type" value="Genomic_DNA"/>
</dbReference>
<dbReference type="AlphaFoldDB" id="A0AAU9NEY2"/>
<name>A0AAU9NEY2_9ASTR</name>
<feature type="signal peptide" evidence="1">
    <location>
        <begin position="1"/>
        <end position="18"/>
    </location>
</feature>
<reference evidence="2 3" key="1">
    <citation type="submission" date="2022-01" db="EMBL/GenBank/DDBJ databases">
        <authorList>
            <person name="Xiong W."/>
            <person name="Schranz E."/>
        </authorList>
    </citation>
    <scope>NUCLEOTIDE SEQUENCE [LARGE SCALE GENOMIC DNA]</scope>
</reference>
<organism evidence="2 3">
    <name type="scientific">Lactuca virosa</name>
    <dbReference type="NCBI Taxonomy" id="75947"/>
    <lineage>
        <taxon>Eukaryota</taxon>
        <taxon>Viridiplantae</taxon>
        <taxon>Streptophyta</taxon>
        <taxon>Embryophyta</taxon>
        <taxon>Tracheophyta</taxon>
        <taxon>Spermatophyta</taxon>
        <taxon>Magnoliopsida</taxon>
        <taxon>eudicotyledons</taxon>
        <taxon>Gunneridae</taxon>
        <taxon>Pentapetalae</taxon>
        <taxon>asterids</taxon>
        <taxon>campanulids</taxon>
        <taxon>Asterales</taxon>
        <taxon>Asteraceae</taxon>
        <taxon>Cichorioideae</taxon>
        <taxon>Cichorieae</taxon>
        <taxon>Lactucinae</taxon>
        <taxon>Lactuca</taxon>
    </lineage>
</organism>
<evidence type="ECO:0000313" key="3">
    <source>
        <dbReference type="Proteomes" id="UP001157418"/>
    </source>
</evidence>
<accession>A0AAU9NEY2</accession>
<feature type="chain" id="PRO_5043605778" evidence="1">
    <location>
        <begin position="19"/>
        <end position="193"/>
    </location>
</feature>
<evidence type="ECO:0000313" key="2">
    <source>
        <dbReference type="EMBL" id="CAH1436422.1"/>
    </source>
</evidence>
<evidence type="ECO:0000256" key="1">
    <source>
        <dbReference type="SAM" id="SignalP"/>
    </source>
</evidence>
<sequence length="193" mass="21232">MLTFVMMLVVLWARVCDLDRGMKSDGVVATVSSDPQTMLGSLVNIVVMVSGLDSVVGETTVSCSHGCMGRIELLLTPRHSSHSSTTSISSSANIINFLCDFFRFVTQRMTPILLRHSAGRKFWGCPNYQVEGGNCGLFKLVDEELGQELEMYHIEQIKPLLAKGSAYPSSDEAITPSRINRLSLGTHFKKCLI</sequence>
<keyword evidence="3" id="KW-1185">Reference proteome</keyword>
<proteinExistence type="predicted"/>